<dbReference type="Proteomes" id="UP001064087">
    <property type="component" value="Chromosome"/>
</dbReference>
<sequence>MTHHLGMRYFGFAVLCVALAAIGFAHRGTSAPRDLGLLAYLSAGGTLSDICGDVRGGKGTAGQACEACRLTGAAILPEMASVLNETYLRPTGKRISAQYVYAPHVDLDLSRLTRAPPRA</sequence>
<evidence type="ECO:0000313" key="1">
    <source>
        <dbReference type="EMBL" id="UXX82232.1"/>
    </source>
</evidence>
<name>A0ABY6D7V9_9RHOB</name>
<organism evidence="1 2">
    <name type="scientific">Roseovarius pelagicus</name>
    <dbReference type="NCBI Taxonomy" id="2980108"/>
    <lineage>
        <taxon>Bacteria</taxon>
        <taxon>Pseudomonadati</taxon>
        <taxon>Pseudomonadota</taxon>
        <taxon>Alphaproteobacteria</taxon>
        <taxon>Rhodobacterales</taxon>
        <taxon>Roseobacteraceae</taxon>
        <taxon>Roseovarius</taxon>
    </lineage>
</organism>
<dbReference type="EMBL" id="CP106738">
    <property type="protein sequence ID" value="UXX82232.1"/>
    <property type="molecule type" value="Genomic_DNA"/>
</dbReference>
<keyword evidence="2" id="KW-1185">Reference proteome</keyword>
<evidence type="ECO:0000313" key="2">
    <source>
        <dbReference type="Proteomes" id="UP001064087"/>
    </source>
</evidence>
<evidence type="ECO:0008006" key="3">
    <source>
        <dbReference type="Google" id="ProtNLM"/>
    </source>
</evidence>
<accession>A0ABY6D7V9</accession>
<gene>
    <name evidence="1" type="ORF">N7U68_14125</name>
</gene>
<protein>
    <recommendedName>
        <fullName evidence="3">DUF2946 domain-containing protein</fullName>
    </recommendedName>
</protein>
<reference evidence="1" key="1">
    <citation type="submission" date="2022-10" db="EMBL/GenBank/DDBJ databases">
        <title>Roseovarius pelagicus sp. nov., isolated from Arctic seawater.</title>
        <authorList>
            <person name="Hong Y.W."/>
            <person name="Hwang C.Y."/>
        </authorList>
    </citation>
    <scope>NUCLEOTIDE SEQUENCE</scope>
    <source>
        <strain evidence="1">HL-MP18</strain>
    </source>
</reference>
<proteinExistence type="predicted"/>